<dbReference type="AlphaFoldDB" id="A0A520MVJ5"/>
<dbReference type="SUPFAM" id="SSF53335">
    <property type="entry name" value="S-adenosyl-L-methionine-dependent methyltransferases"/>
    <property type="match status" value="1"/>
</dbReference>
<sequence length="200" mass="22795">MNINKIRKLKGFMPDHEGDALMKWSEKFSKLGPVMEIGTYCGKSTMYLSKGAYINNQNVFTIDHHLGSEEHQINEEYFDEEIYDYTKKRVNTLPLLIKNINDLGGVNIIPIISDSVKVSKSWFTDLGMVFIDGGHSFESANNDFSSWESKILTGGSLVIHDIYENPHEGGQAPFEVYKKALQKNYKEYERVDTIVCLIKG</sequence>
<evidence type="ECO:0000313" key="3">
    <source>
        <dbReference type="EMBL" id="RZO25251.1"/>
    </source>
</evidence>
<dbReference type="Pfam" id="PF13578">
    <property type="entry name" value="Methyltransf_24"/>
    <property type="match status" value="1"/>
</dbReference>
<evidence type="ECO:0000256" key="2">
    <source>
        <dbReference type="ARBA" id="ARBA00022679"/>
    </source>
</evidence>
<dbReference type="PANTHER" id="PTHR40048">
    <property type="entry name" value="RHAMNOSYL O-METHYLTRANSFERASE"/>
    <property type="match status" value="1"/>
</dbReference>
<keyword evidence="1 3" id="KW-0489">Methyltransferase</keyword>
<reference evidence="3 4" key="1">
    <citation type="submission" date="2019-02" db="EMBL/GenBank/DDBJ databases">
        <title>Prokaryotic population dynamics and viral predation in marine succession experiment using metagenomics: the confinement effect.</title>
        <authorList>
            <person name="Haro-Moreno J.M."/>
            <person name="Rodriguez-Valera F."/>
            <person name="Lopez-Perez M."/>
        </authorList>
    </citation>
    <scope>NUCLEOTIDE SEQUENCE [LARGE SCALE GENOMIC DNA]</scope>
    <source>
        <strain evidence="3">MED-G161</strain>
    </source>
</reference>
<protein>
    <submittedName>
        <fullName evidence="3">Class I SAM-dependent methyltransferase</fullName>
    </submittedName>
</protein>
<gene>
    <name evidence="3" type="ORF">EVA94_01440</name>
</gene>
<accession>A0A520MVJ5</accession>
<evidence type="ECO:0000256" key="1">
    <source>
        <dbReference type="ARBA" id="ARBA00022603"/>
    </source>
</evidence>
<dbReference type="Proteomes" id="UP000315498">
    <property type="component" value="Unassembled WGS sequence"/>
</dbReference>
<dbReference type="InterPro" id="IPR029063">
    <property type="entry name" value="SAM-dependent_MTases_sf"/>
</dbReference>
<dbReference type="GO" id="GO:0008168">
    <property type="term" value="F:methyltransferase activity"/>
    <property type="evidence" value="ECO:0007669"/>
    <property type="project" value="UniProtKB-KW"/>
</dbReference>
<keyword evidence="2 3" id="KW-0808">Transferase</keyword>
<organism evidence="3 4">
    <name type="scientific">SAR86 cluster bacterium</name>
    <dbReference type="NCBI Taxonomy" id="2030880"/>
    <lineage>
        <taxon>Bacteria</taxon>
        <taxon>Pseudomonadati</taxon>
        <taxon>Pseudomonadota</taxon>
        <taxon>Gammaproteobacteria</taxon>
        <taxon>SAR86 cluster</taxon>
    </lineage>
</organism>
<dbReference type="GO" id="GO:0032259">
    <property type="term" value="P:methylation"/>
    <property type="evidence" value="ECO:0007669"/>
    <property type="project" value="UniProtKB-KW"/>
</dbReference>
<dbReference type="PANTHER" id="PTHR40048:SF1">
    <property type="entry name" value="RHAMNOSYL O-METHYLTRANSFERASE"/>
    <property type="match status" value="1"/>
</dbReference>
<dbReference type="GO" id="GO:0071770">
    <property type="term" value="P:DIM/DIP cell wall layer assembly"/>
    <property type="evidence" value="ECO:0007669"/>
    <property type="project" value="TreeGrafter"/>
</dbReference>
<evidence type="ECO:0000313" key="4">
    <source>
        <dbReference type="Proteomes" id="UP000315498"/>
    </source>
</evidence>
<name>A0A520MVJ5_9GAMM</name>
<dbReference type="EMBL" id="SHBG01000008">
    <property type="protein sequence ID" value="RZO25251.1"/>
    <property type="molecule type" value="Genomic_DNA"/>
</dbReference>
<comment type="caution">
    <text evidence="3">The sequence shown here is derived from an EMBL/GenBank/DDBJ whole genome shotgun (WGS) entry which is preliminary data.</text>
</comment>
<dbReference type="Gene3D" id="3.40.50.150">
    <property type="entry name" value="Vaccinia Virus protein VP39"/>
    <property type="match status" value="1"/>
</dbReference>
<proteinExistence type="predicted"/>
<dbReference type="GO" id="GO:0005886">
    <property type="term" value="C:plasma membrane"/>
    <property type="evidence" value="ECO:0007669"/>
    <property type="project" value="TreeGrafter"/>
</dbReference>